<keyword evidence="1" id="KW-0732">Signal</keyword>
<dbReference type="STRING" id="518766.Rmar_1686"/>
<gene>
    <name evidence="2" type="ordered locus">Rmar_1686</name>
</gene>
<evidence type="ECO:0000313" key="2">
    <source>
        <dbReference type="EMBL" id="ACY48572.1"/>
    </source>
</evidence>
<dbReference type="Gene3D" id="2.40.160.60">
    <property type="entry name" value="Outer membrane protein transport protein (OMPP1/FadL/TodX)"/>
    <property type="match status" value="1"/>
</dbReference>
<evidence type="ECO:0008006" key="4">
    <source>
        <dbReference type="Google" id="ProtNLM"/>
    </source>
</evidence>
<dbReference type="RefSeq" id="WP_012844183.1">
    <property type="nucleotide sequence ID" value="NC_013501.1"/>
</dbReference>
<dbReference type="AlphaFoldDB" id="D0MJB4"/>
<evidence type="ECO:0000256" key="1">
    <source>
        <dbReference type="SAM" id="SignalP"/>
    </source>
</evidence>
<protein>
    <recommendedName>
        <fullName evidence="4">Membrane protein involved in aromatic hydrocarbon degradation</fullName>
    </recommendedName>
</protein>
<evidence type="ECO:0000313" key="3">
    <source>
        <dbReference type="Proteomes" id="UP000002221"/>
    </source>
</evidence>
<organism evidence="2 3">
    <name type="scientific">Rhodothermus marinus (strain ATCC 43812 / DSM 4252 / R-10)</name>
    <name type="common">Rhodothermus obamensis</name>
    <dbReference type="NCBI Taxonomy" id="518766"/>
    <lineage>
        <taxon>Bacteria</taxon>
        <taxon>Pseudomonadati</taxon>
        <taxon>Rhodothermota</taxon>
        <taxon>Rhodothermia</taxon>
        <taxon>Rhodothermales</taxon>
        <taxon>Rhodothermaceae</taxon>
        <taxon>Rhodothermus</taxon>
    </lineage>
</organism>
<dbReference type="EMBL" id="CP001807">
    <property type="protein sequence ID" value="ACY48572.1"/>
    <property type="molecule type" value="Genomic_DNA"/>
</dbReference>
<dbReference type="eggNOG" id="COG2067">
    <property type="taxonomic scope" value="Bacteria"/>
</dbReference>
<feature type="signal peptide" evidence="1">
    <location>
        <begin position="1"/>
        <end position="24"/>
    </location>
</feature>
<dbReference type="KEGG" id="rmr:Rmar_1686"/>
<proteinExistence type="predicted"/>
<dbReference type="HOGENOM" id="CLU_047829_0_0_10"/>
<keyword evidence="3" id="KW-1185">Reference proteome</keyword>
<dbReference type="Proteomes" id="UP000002221">
    <property type="component" value="Chromosome"/>
</dbReference>
<feature type="chain" id="PRO_5003010989" description="Membrane protein involved in aromatic hydrocarbon degradation" evidence="1">
    <location>
        <begin position="25"/>
        <end position="442"/>
    </location>
</feature>
<reference evidence="2 3" key="1">
    <citation type="journal article" date="2009" name="Stand. Genomic Sci.">
        <title>Complete genome sequence of Rhodothermus marinus type strain (R-10).</title>
        <authorList>
            <person name="Nolan M."/>
            <person name="Tindall B.J."/>
            <person name="Pomrenke H."/>
            <person name="Lapidus A."/>
            <person name="Copeland A."/>
            <person name="Glavina Del Rio T."/>
            <person name="Lucas S."/>
            <person name="Chen F."/>
            <person name="Tice H."/>
            <person name="Cheng J.F."/>
            <person name="Saunders E."/>
            <person name="Han C."/>
            <person name="Bruce D."/>
            <person name="Goodwin L."/>
            <person name="Chain P."/>
            <person name="Pitluck S."/>
            <person name="Ovchinikova G."/>
            <person name="Pati A."/>
            <person name="Ivanova N."/>
            <person name="Mavromatis K."/>
            <person name="Chen A."/>
            <person name="Palaniappan K."/>
            <person name="Land M."/>
            <person name="Hauser L."/>
            <person name="Chang Y.J."/>
            <person name="Jeffries C.D."/>
            <person name="Brettin T."/>
            <person name="Goker M."/>
            <person name="Bristow J."/>
            <person name="Eisen J.A."/>
            <person name="Markowitz V."/>
            <person name="Hugenholtz P."/>
            <person name="Kyrpides N.C."/>
            <person name="Klenk H.P."/>
            <person name="Detter J.C."/>
        </authorList>
    </citation>
    <scope>NUCLEOTIDE SEQUENCE [LARGE SCALE GENOMIC DNA]</scope>
    <source>
        <strain evidence="3">ATCC 43812 / DSM 4252 / R-10</strain>
    </source>
</reference>
<sequence>MNMPAFHRLIGLLLVLGVAMPVAAQHTGEGSVYSRFGLGSRLDYASSQLQAMGGGGAGLFNLNYLNLSNPAAWSDQVLTRASGTVVFQRLRATDASGNTASLGSGALHAVQFSFPLRARRIGVGLAFRPYTRANYLVRTDARQIIPELSDTVQTRIDYAGEGGLQQLNAGLGLYLHPRLSVGVSADLIFGIIEHTQRTRFFDPELPGVIPSGYMSTLFATSTRMTGVRATVGLLLRLPTGTQGSDGVAVGLTVSTPTVLRATRVYTLGESLDRDTLGTTRRGDVHLPLSVALGVSYQQDNRWTLVVDGHYEPWSRFRSDLDFAGYDPNGENLFKDRLRLSAGLEYLPAGTDYSAPYFHQVAYRLGVFWEQAYVAPRPGVSLRTLALTGGLSFPTLFPGTRLDINLEVGTRGTTAHNLVRDTYYRIGLSVNVGERWFLQRRFN</sequence>
<name>D0MJB4_RHOM4</name>
<accession>D0MJB4</accession>
<dbReference type="OrthoDB" id="1491239at2"/>